<dbReference type="EMBL" id="CP036455">
    <property type="protein sequence ID" value="QBI53482.1"/>
    <property type="molecule type" value="Genomic_DNA"/>
</dbReference>
<dbReference type="KEGG" id="strr:EKD16_08440"/>
<dbReference type="AlphaFoldDB" id="A0A4V0ZJH3"/>
<evidence type="ECO:0000313" key="1">
    <source>
        <dbReference type="EMBL" id="QBI53482.1"/>
    </source>
</evidence>
<dbReference type="RefSeq" id="WP_131097840.1">
    <property type="nucleotide sequence ID" value="NZ_CP036455.1"/>
</dbReference>
<keyword evidence="2" id="KW-1185">Reference proteome</keyword>
<accession>A0A4V0ZJH3</accession>
<proteinExistence type="predicted"/>
<protein>
    <submittedName>
        <fullName evidence="1">Uncharacterized protein</fullName>
    </submittedName>
</protein>
<sequence>MTDTATATATAPSEQLADSPVRHLLAVQRLVEHLIETTPATWPGLHHTIPDTDGRCVVHYSAARGTAAAAAITAVDGALATWRTLLANAVEQQDRDEDRDHPGASGVLRGTRDGYPITIVVSLVGGGL</sequence>
<gene>
    <name evidence="1" type="ORF">EKD16_08440</name>
</gene>
<dbReference type="Proteomes" id="UP000292235">
    <property type="component" value="Chromosome"/>
</dbReference>
<evidence type="ECO:0000313" key="2">
    <source>
        <dbReference type="Proteomes" id="UP000292235"/>
    </source>
</evidence>
<name>A0A4V0ZJH3_9ACTN</name>
<dbReference type="OrthoDB" id="3436414at2"/>
<organism evidence="1 2">
    <name type="scientific">Streptomonospora litoralis</name>
    <dbReference type="NCBI Taxonomy" id="2498135"/>
    <lineage>
        <taxon>Bacteria</taxon>
        <taxon>Bacillati</taxon>
        <taxon>Actinomycetota</taxon>
        <taxon>Actinomycetes</taxon>
        <taxon>Streptosporangiales</taxon>
        <taxon>Nocardiopsidaceae</taxon>
        <taxon>Streptomonospora</taxon>
    </lineage>
</organism>
<reference evidence="1 2" key="1">
    <citation type="submission" date="2019-02" db="EMBL/GenBank/DDBJ databases">
        <authorList>
            <person name="Khodamoradi S."/>
            <person name="Hahnke R.L."/>
            <person name="Kaempfer P."/>
            <person name="Schumann P."/>
            <person name="Rohde M."/>
            <person name="Steinert M."/>
            <person name="Luzhetskyy A."/>
            <person name="Wink J."/>
            <person name="Ruckert C."/>
        </authorList>
    </citation>
    <scope>NUCLEOTIDE SEQUENCE [LARGE SCALE GENOMIC DNA]</scope>
    <source>
        <strain evidence="1 2">M2</strain>
    </source>
</reference>